<dbReference type="Gene3D" id="1.10.10.10">
    <property type="entry name" value="Winged helix-like DNA-binding domain superfamily/Winged helix DNA-binding domain"/>
    <property type="match status" value="1"/>
</dbReference>
<dbReference type="GO" id="GO:0006355">
    <property type="term" value="P:regulation of DNA-templated transcription"/>
    <property type="evidence" value="ECO:0007669"/>
    <property type="project" value="InterPro"/>
</dbReference>
<dbReference type="InterPro" id="IPR011006">
    <property type="entry name" value="CheY-like_superfamily"/>
</dbReference>
<dbReference type="EMBL" id="JACHFL010000007">
    <property type="protein sequence ID" value="MBB5363798.1"/>
    <property type="molecule type" value="Genomic_DNA"/>
</dbReference>
<dbReference type="GO" id="GO:0032993">
    <property type="term" value="C:protein-DNA complex"/>
    <property type="evidence" value="ECO:0007669"/>
    <property type="project" value="TreeGrafter"/>
</dbReference>
<dbReference type="AlphaFoldDB" id="A0A7W8JXJ4"/>
<feature type="DNA-binding region" description="OmpR/PhoB-type" evidence="7">
    <location>
        <begin position="125"/>
        <end position="222"/>
    </location>
</feature>
<dbReference type="InterPro" id="IPR001789">
    <property type="entry name" value="Sig_transdc_resp-reg_receiver"/>
</dbReference>
<evidence type="ECO:0000256" key="6">
    <source>
        <dbReference type="PROSITE-ProRule" id="PRU00169"/>
    </source>
</evidence>
<feature type="modified residue" description="4-aspartylphosphate" evidence="6">
    <location>
        <position position="52"/>
    </location>
</feature>
<dbReference type="PANTHER" id="PTHR48111:SF4">
    <property type="entry name" value="DNA-BINDING DUAL TRANSCRIPTIONAL REGULATOR OMPR"/>
    <property type="match status" value="1"/>
</dbReference>
<accession>A0A7W8JXJ4</accession>
<evidence type="ECO:0000259" key="9">
    <source>
        <dbReference type="PROSITE" id="PS51755"/>
    </source>
</evidence>
<keyword evidence="11" id="KW-1185">Reference proteome</keyword>
<keyword evidence="3" id="KW-0805">Transcription regulation</keyword>
<dbReference type="InterPro" id="IPR001867">
    <property type="entry name" value="OmpR/PhoB-type_DNA-bd"/>
</dbReference>
<comment type="caution">
    <text evidence="10">The sequence shown here is derived from an EMBL/GenBank/DDBJ whole genome shotgun (WGS) entry which is preliminary data.</text>
</comment>
<evidence type="ECO:0000256" key="3">
    <source>
        <dbReference type="ARBA" id="ARBA00023015"/>
    </source>
</evidence>
<organism evidence="10 11">
    <name type="scientific">Deinococcus humi</name>
    <dbReference type="NCBI Taxonomy" id="662880"/>
    <lineage>
        <taxon>Bacteria</taxon>
        <taxon>Thermotogati</taxon>
        <taxon>Deinococcota</taxon>
        <taxon>Deinococci</taxon>
        <taxon>Deinococcales</taxon>
        <taxon>Deinococcaceae</taxon>
        <taxon>Deinococcus</taxon>
    </lineage>
</organism>
<gene>
    <name evidence="10" type="ORF">HNQ08_002905</name>
</gene>
<sequence>MTTILIVEDEARLGDILEEYLRREGYATERAMTGLRALELWRAARPSLMLLDLMLPGMDGLEVARRVRAESPLPIIMLTARDEEVDRLVGLGIGADDYVVKPYSPREVVARVKAVLRRSGGEVNVPTLQRAGPLSVDTAAFEVRLDGRALDVTVAEVRLLSALARAPGVVRTRAELLSALGGLERGTDERGVDAHVKNLRRKLGEHADLLETVRGVGYRLRPDS</sequence>
<dbReference type="PROSITE" id="PS50110">
    <property type="entry name" value="RESPONSE_REGULATORY"/>
    <property type="match status" value="1"/>
</dbReference>
<dbReference type="InterPro" id="IPR016032">
    <property type="entry name" value="Sig_transdc_resp-reg_C-effctor"/>
</dbReference>
<keyword evidence="4 7" id="KW-0238">DNA-binding</keyword>
<feature type="domain" description="OmpR/PhoB-type" evidence="9">
    <location>
        <begin position="125"/>
        <end position="222"/>
    </location>
</feature>
<protein>
    <submittedName>
        <fullName evidence="10">Two-component system response regulator BaeR/two-component system response regulator AdeR</fullName>
    </submittedName>
</protein>
<dbReference type="Pfam" id="PF00072">
    <property type="entry name" value="Response_reg"/>
    <property type="match status" value="1"/>
</dbReference>
<dbReference type="InterPro" id="IPR039420">
    <property type="entry name" value="WalR-like"/>
</dbReference>
<dbReference type="Pfam" id="PF00486">
    <property type="entry name" value="Trans_reg_C"/>
    <property type="match status" value="1"/>
</dbReference>
<dbReference type="FunFam" id="3.40.50.2300:FF:000001">
    <property type="entry name" value="DNA-binding response regulator PhoB"/>
    <property type="match status" value="1"/>
</dbReference>
<dbReference type="GO" id="GO:0000976">
    <property type="term" value="F:transcription cis-regulatory region binding"/>
    <property type="evidence" value="ECO:0007669"/>
    <property type="project" value="TreeGrafter"/>
</dbReference>
<keyword evidence="1 6" id="KW-0597">Phosphoprotein</keyword>
<dbReference type="CDD" id="cd00383">
    <property type="entry name" value="trans_reg_C"/>
    <property type="match status" value="1"/>
</dbReference>
<evidence type="ECO:0000256" key="4">
    <source>
        <dbReference type="ARBA" id="ARBA00023125"/>
    </source>
</evidence>
<dbReference type="CDD" id="cd17574">
    <property type="entry name" value="REC_OmpR"/>
    <property type="match status" value="1"/>
</dbReference>
<dbReference type="PANTHER" id="PTHR48111">
    <property type="entry name" value="REGULATOR OF RPOS"/>
    <property type="match status" value="1"/>
</dbReference>
<dbReference type="SMART" id="SM00862">
    <property type="entry name" value="Trans_reg_C"/>
    <property type="match status" value="1"/>
</dbReference>
<dbReference type="SUPFAM" id="SSF52172">
    <property type="entry name" value="CheY-like"/>
    <property type="match status" value="1"/>
</dbReference>
<dbReference type="SUPFAM" id="SSF46894">
    <property type="entry name" value="C-terminal effector domain of the bipartite response regulators"/>
    <property type="match status" value="1"/>
</dbReference>
<evidence type="ECO:0000313" key="10">
    <source>
        <dbReference type="EMBL" id="MBB5363798.1"/>
    </source>
</evidence>
<dbReference type="GO" id="GO:0005829">
    <property type="term" value="C:cytosol"/>
    <property type="evidence" value="ECO:0007669"/>
    <property type="project" value="TreeGrafter"/>
</dbReference>
<evidence type="ECO:0000256" key="5">
    <source>
        <dbReference type="ARBA" id="ARBA00023163"/>
    </source>
</evidence>
<evidence type="ECO:0000256" key="1">
    <source>
        <dbReference type="ARBA" id="ARBA00022553"/>
    </source>
</evidence>
<feature type="domain" description="Response regulatory" evidence="8">
    <location>
        <begin position="3"/>
        <end position="116"/>
    </location>
</feature>
<dbReference type="Gene3D" id="6.10.250.690">
    <property type="match status" value="1"/>
</dbReference>
<keyword evidence="5" id="KW-0804">Transcription</keyword>
<evidence type="ECO:0000259" key="8">
    <source>
        <dbReference type="PROSITE" id="PS50110"/>
    </source>
</evidence>
<dbReference type="Proteomes" id="UP000552709">
    <property type="component" value="Unassembled WGS sequence"/>
</dbReference>
<proteinExistence type="predicted"/>
<keyword evidence="2" id="KW-0902">Two-component regulatory system</keyword>
<evidence type="ECO:0000313" key="11">
    <source>
        <dbReference type="Proteomes" id="UP000552709"/>
    </source>
</evidence>
<dbReference type="Gene3D" id="3.40.50.2300">
    <property type="match status" value="1"/>
</dbReference>
<dbReference type="InterPro" id="IPR036388">
    <property type="entry name" value="WH-like_DNA-bd_sf"/>
</dbReference>
<evidence type="ECO:0000256" key="2">
    <source>
        <dbReference type="ARBA" id="ARBA00023012"/>
    </source>
</evidence>
<evidence type="ECO:0000256" key="7">
    <source>
        <dbReference type="PROSITE-ProRule" id="PRU01091"/>
    </source>
</evidence>
<reference evidence="10 11" key="1">
    <citation type="submission" date="2020-08" db="EMBL/GenBank/DDBJ databases">
        <title>Genomic Encyclopedia of Type Strains, Phase IV (KMG-IV): sequencing the most valuable type-strain genomes for metagenomic binning, comparative biology and taxonomic classification.</title>
        <authorList>
            <person name="Goeker M."/>
        </authorList>
    </citation>
    <scope>NUCLEOTIDE SEQUENCE [LARGE SCALE GENOMIC DNA]</scope>
    <source>
        <strain evidence="10 11">DSM 27939</strain>
    </source>
</reference>
<dbReference type="GO" id="GO:0000156">
    <property type="term" value="F:phosphorelay response regulator activity"/>
    <property type="evidence" value="ECO:0007669"/>
    <property type="project" value="TreeGrafter"/>
</dbReference>
<dbReference type="PROSITE" id="PS51755">
    <property type="entry name" value="OMPR_PHOB"/>
    <property type="match status" value="1"/>
</dbReference>
<name>A0A7W8JXJ4_9DEIO</name>
<dbReference type="SMART" id="SM00448">
    <property type="entry name" value="REC"/>
    <property type="match status" value="1"/>
</dbReference>
<dbReference type="RefSeq" id="WP_184133357.1">
    <property type="nucleotide sequence ID" value="NZ_JACHFL010000007.1"/>
</dbReference>